<proteinExistence type="predicted"/>
<keyword evidence="3" id="KW-1185">Reference proteome</keyword>
<keyword evidence="1" id="KW-0812">Transmembrane</keyword>
<organism evidence="2 3">
    <name type="scientific">Tepidibacter hydrothermalis</name>
    <dbReference type="NCBI Taxonomy" id="3036126"/>
    <lineage>
        <taxon>Bacteria</taxon>
        <taxon>Bacillati</taxon>
        <taxon>Bacillota</taxon>
        <taxon>Clostridia</taxon>
        <taxon>Peptostreptococcales</taxon>
        <taxon>Peptostreptococcaceae</taxon>
        <taxon>Tepidibacter</taxon>
    </lineage>
</organism>
<dbReference type="EMBL" id="CP120733">
    <property type="protein sequence ID" value="WFD10481.1"/>
    <property type="molecule type" value="Genomic_DNA"/>
</dbReference>
<evidence type="ECO:0000313" key="2">
    <source>
        <dbReference type="EMBL" id="WFD10481.1"/>
    </source>
</evidence>
<feature type="transmembrane region" description="Helical" evidence="1">
    <location>
        <begin position="9"/>
        <end position="26"/>
    </location>
</feature>
<sequence length="350" mass="41501">MNKKVIKSILIFAGIIFLLSFFVTILNTKEKEEQATTATTQELNLMKSILKKENIILSDNNIKDITMEKDYLNDFKYYIQKSKKIEKVEFDEKVTGYSDDIKFSTDFNYIKIMKDQDAQYFDMPDKEIEGLENFMNKAINTSFDTIKKVQDIKEVQVSYKDKQKQIKNIKEFNDKIHKKSNISEYKASKLMDEVKENFDINIKLDGYEIYIKTLGKTGLGIYYKDYKAYYEIDDSLYNYLCDVLFVSKDDNESDEIGYEWIETIKVEDKTNDIEEELQGELKDELVRYLFSEIKEPVEFKDYEFERYHLKVKGKSKEEDITVYENHIKIKDKYYKIKGADLIVDSVVNNI</sequence>
<evidence type="ECO:0000313" key="3">
    <source>
        <dbReference type="Proteomes" id="UP001222800"/>
    </source>
</evidence>
<keyword evidence="1" id="KW-0472">Membrane</keyword>
<protein>
    <recommendedName>
        <fullName evidence="4">Lipoprotein</fullName>
    </recommendedName>
</protein>
<reference evidence="2 3" key="1">
    <citation type="submission" date="2023-03" db="EMBL/GenBank/DDBJ databases">
        <title>Complete genome sequence of Tepidibacter sp. SWIR-1, isolated from a deep-sea hydrothermal vent.</title>
        <authorList>
            <person name="Li X."/>
        </authorList>
    </citation>
    <scope>NUCLEOTIDE SEQUENCE [LARGE SCALE GENOMIC DNA]</scope>
    <source>
        <strain evidence="2 3">SWIR-1</strain>
    </source>
</reference>
<name>A0ABY8EC40_9FIRM</name>
<accession>A0ABY8EC40</accession>
<evidence type="ECO:0000256" key="1">
    <source>
        <dbReference type="SAM" id="Phobius"/>
    </source>
</evidence>
<evidence type="ECO:0008006" key="4">
    <source>
        <dbReference type="Google" id="ProtNLM"/>
    </source>
</evidence>
<dbReference type="RefSeq" id="WP_277732448.1">
    <property type="nucleotide sequence ID" value="NZ_CP120733.1"/>
</dbReference>
<dbReference type="Proteomes" id="UP001222800">
    <property type="component" value="Chromosome"/>
</dbReference>
<gene>
    <name evidence="2" type="ORF">P4S50_19830</name>
</gene>
<keyword evidence="1" id="KW-1133">Transmembrane helix</keyword>